<accession>A0A6M5Y606</accession>
<dbReference type="RefSeq" id="WP_171738499.1">
    <property type="nucleotide sequence ID" value="NZ_CP053435.1"/>
</dbReference>
<dbReference type="AlphaFoldDB" id="A0A6M5Y606"/>
<sequence length="197" mass="21484">MRLFLRILLGVVVIILLLGMVLHFRAKGQREGEEAQLSTLTKNITVSSRSFSAGGTMPVECTCKGREVSPGLTWEGNQAGTKAYVILTTDYDVPSPAFPVFNLIHWVIYNLPASVRSLPEAVSAEQVKLLGGKIGKNSAGDQKYIGPCPPFGRHAYVFRVYALDTPLSLADVPTKQDVLDAMQGHILGYGELKGYFQ</sequence>
<evidence type="ECO:0000313" key="1">
    <source>
        <dbReference type="EMBL" id="QJW88661.1"/>
    </source>
</evidence>
<dbReference type="Pfam" id="PF01161">
    <property type="entry name" value="PBP"/>
    <property type="match status" value="1"/>
</dbReference>
<proteinExistence type="predicted"/>
<organism evidence="1 2">
    <name type="scientific">Spirosoma taeanense</name>
    <dbReference type="NCBI Taxonomy" id="2735870"/>
    <lineage>
        <taxon>Bacteria</taxon>
        <taxon>Pseudomonadati</taxon>
        <taxon>Bacteroidota</taxon>
        <taxon>Cytophagia</taxon>
        <taxon>Cytophagales</taxon>
        <taxon>Cytophagaceae</taxon>
        <taxon>Spirosoma</taxon>
    </lineage>
</organism>
<dbReference type="Proteomes" id="UP000502756">
    <property type="component" value="Chromosome"/>
</dbReference>
<dbReference type="SUPFAM" id="SSF49777">
    <property type="entry name" value="PEBP-like"/>
    <property type="match status" value="1"/>
</dbReference>
<dbReference type="EMBL" id="CP053435">
    <property type="protein sequence ID" value="QJW88661.1"/>
    <property type="molecule type" value="Genomic_DNA"/>
</dbReference>
<dbReference type="InterPro" id="IPR036610">
    <property type="entry name" value="PEBP-like_sf"/>
</dbReference>
<dbReference type="NCBIfam" id="TIGR00481">
    <property type="entry name" value="YbhB/YbcL family Raf kinase inhibitor-like protein"/>
    <property type="match status" value="1"/>
</dbReference>
<reference evidence="1 2" key="1">
    <citation type="submission" date="2020-05" db="EMBL/GenBank/DDBJ databases">
        <title>Genome sequencing of Spirosoma sp. TS118.</title>
        <authorList>
            <person name="Lee J.-H."/>
            <person name="Jeong S."/>
            <person name="Zhao L."/>
            <person name="Jung J.-H."/>
            <person name="Kim M.-K."/>
            <person name="Lim S."/>
        </authorList>
    </citation>
    <scope>NUCLEOTIDE SEQUENCE [LARGE SCALE GENOMIC DNA]</scope>
    <source>
        <strain evidence="1 2">TS118</strain>
    </source>
</reference>
<dbReference type="InterPro" id="IPR005247">
    <property type="entry name" value="YbhB_YbcL/LppC-like"/>
</dbReference>
<dbReference type="KEGG" id="stae:HNV11_04350"/>
<dbReference type="CDD" id="cd00865">
    <property type="entry name" value="PEBP_bact_arch"/>
    <property type="match status" value="1"/>
</dbReference>
<dbReference type="Gene3D" id="3.90.280.10">
    <property type="entry name" value="PEBP-like"/>
    <property type="match status" value="1"/>
</dbReference>
<dbReference type="PANTHER" id="PTHR30289:SF1">
    <property type="entry name" value="PEBP (PHOSPHATIDYLETHANOLAMINE-BINDING PROTEIN) FAMILY PROTEIN"/>
    <property type="match status" value="1"/>
</dbReference>
<dbReference type="PANTHER" id="PTHR30289">
    <property type="entry name" value="UNCHARACTERIZED PROTEIN YBCL-RELATED"/>
    <property type="match status" value="1"/>
</dbReference>
<name>A0A6M5Y606_9BACT</name>
<keyword evidence="2" id="KW-1185">Reference proteome</keyword>
<evidence type="ECO:0000313" key="2">
    <source>
        <dbReference type="Proteomes" id="UP000502756"/>
    </source>
</evidence>
<dbReference type="InterPro" id="IPR008914">
    <property type="entry name" value="PEBP"/>
</dbReference>
<protein>
    <submittedName>
        <fullName evidence="1">YbhB/YbcL family Raf kinase inhibitor-like protein</fullName>
    </submittedName>
</protein>
<gene>
    <name evidence="1" type="ORF">HNV11_04350</name>
</gene>